<gene>
    <name evidence="2" type="ORF">MU9_2495</name>
</gene>
<proteinExistence type="predicted"/>
<evidence type="ECO:0000256" key="1">
    <source>
        <dbReference type="SAM" id="Phobius"/>
    </source>
</evidence>
<dbReference type="Proteomes" id="UP000011834">
    <property type="component" value="Chromosome"/>
</dbReference>
<keyword evidence="1" id="KW-1133">Transmembrane helix</keyword>
<evidence type="ECO:0000313" key="2">
    <source>
        <dbReference type="EMBL" id="AGG31540.1"/>
    </source>
</evidence>
<protein>
    <submittedName>
        <fullName evidence="2">Uncharacterized protein</fullName>
    </submittedName>
</protein>
<keyword evidence="1" id="KW-0812">Transmembrane</keyword>
<accession>M1RM85</accession>
<name>M1RM85_MORMO</name>
<dbReference type="HOGENOM" id="CLU_2650503_0_0_6"/>
<keyword evidence="3" id="KW-1185">Reference proteome</keyword>
<keyword evidence="1" id="KW-0472">Membrane</keyword>
<feature type="transmembrane region" description="Helical" evidence="1">
    <location>
        <begin position="12"/>
        <end position="38"/>
    </location>
</feature>
<dbReference type="KEGG" id="mmk:MU9_2495"/>
<reference evidence="2 3" key="1">
    <citation type="journal article" date="2012" name="BMC Genomics">
        <title>Whole-genome sequencing and identification of Morganella morganii KT pathogenicity-related genes.</title>
        <authorList>
            <person name="Chen Y.T."/>
            <person name="Peng H.L."/>
            <person name="Shia W.C."/>
            <person name="Hsu F.R."/>
            <person name="Ken C.F."/>
            <person name="Tsao Y.M."/>
            <person name="Chen C.H."/>
            <person name="Liu C.E."/>
            <person name="Hsieh M.F."/>
            <person name="Chen H.C."/>
            <person name="Tang C.Y."/>
            <person name="Ku T.H."/>
        </authorList>
    </citation>
    <scope>NUCLEOTIDE SEQUENCE [LARGE SCALE GENOMIC DNA]</scope>
    <source>
        <strain evidence="2 3">KT</strain>
    </source>
</reference>
<feature type="transmembrane region" description="Helical" evidence="1">
    <location>
        <begin position="44"/>
        <end position="64"/>
    </location>
</feature>
<dbReference type="AlphaFoldDB" id="M1RM85"/>
<dbReference type="EMBL" id="CP004345">
    <property type="protein sequence ID" value="AGG31540.1"/>
    <property type="molecule type" value="Genomic_DNA"/>
</dbReference>
<evidence type="ECO:0000313" key="3">
    <source>
        <dbReference type="Proteomes" id="UP000011834"/>
    </source>
</evidence>
<organism evidence="2 3">
    <name type="scientific">Morganella morganii subsp. morganii KT</name>
    <dbReference type="NCBI Taxonomy" id="1124991"/>
    <lineage>
        <taxon>Bacteria</taxon>
        <taxon>Pseudomonadati</taxon>
        <taxon>Pseudomonadota</taxon>
        <taxon>Gammaproteobacteria</taxon>
        <taxon>Enterobacterales</taxon>
        <taxon>Morganellaceae</taxon>
        <taxon>Morganella</taxon>
    </lineage>
</organism>
<sequence>MNNRPHDEQIIVIFTAGWRFLAALSVMAFLTQFLLYISGFSGEYPMAAGILFFLCAMYFIFRLWHNRPIPIFLMNP</sequence>